<evidence type="ECO:0000256" key="6">
    <source>
        <dbReference type="PROSITE-ProRule" id="PRU00023"/>
    </source>
</evidence>
<evidence type="ECO:0000256" key="7">
    <source>
        <dbReference type="PROSITE-ProRule" id="PRU00221"/>
    </source>
</evidence>
<organism evidence="10 11">
    <name type="scientific">Tetrabaena socialis</name>
    <dbReference type="NCBI Taxonomy" id="47790"/>
    <lineage>
        <taxon>Eukaryota</taxon>
        <taxon>Viridiplantae</taxon>
        <taxon>Chlorophyta</taxon>
        <taxon>core chlorophytes</taxon>
        <taxon>Chlorophyceae</taxon>
        <taxon>CS clade</taxon>
        <taxon>Chlamydomonadales</taxon>
        <taxon>Tetrabaenaceae</taxon>
        <taxon>Tetrabaena</taxon>
    </lineage>
</organism>
<keyword evidence="2" id="KW-0963">Cytoplasm</keyword>
<dbReference type="InterPro" id="IPR019775">
    <property type="entry name" value="WD40_repeat_CS"/>
</dbReference>
<feature type="compositionally biased region" description="Low complexity" evidence="8">
    <location>
        <begin position="1067"/>
        <end position="1078"/>
    </location>
</feature>
<dbReference type="EMBL" id="PGGS01000105">
    <property type="protein sequence ID" value="PNH09085.1"/>
    <property type="molecule type" value="Genomic_DNA"/>
</dbReference>
<dbReference type="Gene3D" id="2.130.10.10">
    <property type="entry name" value="YVTN repeat-like/Quinoprotein amine dehydrogenase"/>
    <property type="match status" value="2"/>
</dbReference>
<evidence type="ECO:0000259" key="9">
    <source>
        <dbReference type="Pfam" id="PF13925"/>
    </source>
</evidence>
<dbReference type="InterPro" id="IPR015943">
    <property type="entry name" value="WD40/YVTN_repeat-like_dom_sf"/>
</dbReference>
<feature type="repeat" description="WD" evidence="7">
    <location>
        <begin position="12"/>
        <end position="44"/>
    </location>
</feature>
<dbReference type="InterPro" id="IPR001680">
    <property type="entry name" value="WD40_rpt"/>
</dbReference>
<feature type="region of interest" description="Disordered" evidence="8">
    <location>
        <begin position="1067"/>
        <end position="1174"/>
    </location>
</feature>
<dbReference type="GO" id="GO:0008352">
    <property type="term" value="C:katanin complex"/>
    <property type="evidence" value="ECO:0007669"/>
    <property type="project" value="TreeGrafter"/>
</dbReference>
<evidence type="ECO:0000256" key="1">
    <source>
        <dbReference type="ARBA" id="ARBA00004245"/>
    </source>
</evidence>
<dbReference type="Pfam" id="PF12796">
    <property type="entry name" value="Ank_2"/>
    <property type="match status" value="2"/>
</dbReference>
<dbReference type="Proteomes" id="UP000236333">
    <property type="component" value="Unassembled WGS sequence"/>
</dbReference>
<dbReference type="Pfam" id="PF00400">
    <property type="entry name" value="WD40"/>
    <property type="match status" value="5"/>
</dbReference>
<keyword evidence="5" id="KW-0206">Cytoskeleton</keyword>
<keyword evidence="6" id="KW-0040">ANK repeat</keyword>
<dbReference type="PANTHER" id="PTHR19845:SF0">
    <property type="entry name" value="KATANIN P80 WD40 REPEAT-CONTAINING SUBUNIT B1"/>
    <property type="match status" value="1"/>
</dbReference>
<dbReference type="PROSITE" id="PS50082">
    <property type="entry name" value="WD_REPEATS_2"/>
    <property type="match status" value="5"/>
</dbReference>
<evidence type="ECO:0000256" key="4">
    <source>
        <dbReference type="ARBA" id="ARBA00022737"/>
    </source>
</evidence>
<comment type="subcellular location">
    <subcellularLocation>
        <location evidence="1">Cytoplasm</location>
        <location evidence="1">Cytoskeleton</location>
    </subcellularLocation>
</comment>
<feature type="repeat" description="WD" evidence="7">
    <location>
        <begin position="859"/>
        <end position="900"/>
    </location>
</feature>
<dbReference type="SMART" id="SM00320">
    <property type="entry name" value="WD40"/>
    <property type="match status" value="5"/>
</dbReference>
<dbReference type="PROSITE" id="PS50088">
    <property type="entry name" value="ANK_REPEAT"/>
    <property type="match status" value="3"/>
</dbReference>
<dbReference type="Pfam" id="PF00023">
    <property type="entry name" value="Ank"/>
    <property type="match status" value="2"/>
</dbReference>
<dbReference type="GO" id="GO:0007019">
    <property type="term" value="P:microtubule depolymerization"/>
    <property type="evidence" value="ECO:0007669"/>
    <property type="project" value="TreeGrafter"/>
</dbReference>
<sequence>MSTQRYLKLVEFAAHSGDVRCVRIGRKTAGVLVTGGDDNKVNVWAIGKTTASFANCSGVELIAVLLRERHHRHSHLFSMLDVGRVRLGGARCGPRVRPPCTEAGKEASSLWYNGNTICQSLTGHQSPVESVTFDNEEVVVAAGGANGSIKVFELQLGKEGDPSRAPGSPWDIVTAPGPAPSCATPLHLAAERNEPLLRLLLTHRGLCSVQASFLGIILSSRPHNALLDLRVGSNGGCSSHTGCSLLHYAVMRPNLPSLRTLLHFITADADKDGGDGTDWGSGGGAVLGGSGGGGAGSGGASARVNPPDSLGRTPLHLAALMGHAACCRLLLRAGAAQSDASAPPEEALPLHLAAACNHTAAVEELVRHEIQARGFRAAQEVLLRPNAAGLTALHVAAMHGSADAAQRLLHLVFPVDTRGPVGRTALHLAAMRGYAPLIHMLLKHMTPLQRELPDAEGFSAMHLAAASGCVPGARALGAGGCGVDARAVRTPAAPEGCEGWTPLHCAVRCGDVAAVAALVGELGADPFARDARGRAPGDLAVALASGSREGSSGALSGVDFALPDGLMAELGTTGGLVWFGLGPAPHVLARGGGPYGEGAATTALAAAAAAATAGTGLAPATSFVRAPSAAPGVAPIPGAGGGGAATVVTAAAAAAGARCPILHHPATHVVSLRDGHAFRGGVAAQLDGPLRLEVRAGDAVGLFWNRRGRAAIITLNGRYCGRLAGLAPEEDCVPLVGLQCGGSAGVQCGAFAFKWRCSSGGSQPGSQAGGSGVGAGCGSGTAARGPGGSEPGGVTDAAQRQARESGDGAAAAAAAAAGALVGGGGGAAAAAVCVNVDWLMVREQMLHEDPETPWQCKSLSGHKSNVTCLAWHPYDSTIISGSMDTNVKLWNLRDKDAIMTFKGHSAGVTHVRFSPDCNWVASASSDGAVKIWDVRGGRLVTDLCPPTKYQITGLEFSPTEYLLATSARDKVVRIWDLETFSNIDQTPPEATQVRNIAFYSDGERAAAGSGAGRLPPTGPSGAAAAGVMLPAVSLYGQQGGGGSNRYGAGGPGDSAASEAVAAASAGAGSRASSSQGAGTRPQMTSVGVGVGDSLMRGQLQPGDLQRMSAPDAPGPAPSERRPRERHPDGGGGDQRYPWQGGQGGAGVGPSGGERRSGYDSNAGGGGGGSRPGSAVASDLEAASALSSRHAAVVGALRKRAHALALARNFVAKNDWRGAISCVRRCDDAAAFADLLSVMHERRDAFTLELVGEVVVVVDAVLSLSAERQVQVGLDVVSLHIRAFGPIIRELCSSAGRGVGIDLSFEERRERANKAKLSLQNLVPKLTVLARQSDSLGARAQELAMQLAQL</sequence>
<dbReference type="PANTHER" id="PTHR19845">
    <property type="entry name" value="KATANIN P80 SUBUNIT"/>
    <property type="match status" value="1"/>
</dbReference>
<feature type="repeat" description="ANK" evidence="6">
    <location>
        <begin position="310"/>
        <end position="342"/>
    </location>
</feature>
<dbReference type="SMART" id="SM00248">
    <property type="entry name" value="ANK"/>
    <property type="match status" value="8"/>
</dbReference>
<dbReference type="PRINTS" id="PR00320">
    <property type="entry name" value="GPROTEINBRPT"/>
</dbReference>
<evidence type="ECO:0000256" key="8">
    <source>
        <dbReference type="SAM" id="MobiDB-lite"/>
    </source>
</evidence>
<feature type="repeat" description="WD" evidence="7">
    <location>
        <begin position="901"/>
        <end position="942"/>
    </location>
</feature>
<dbReference type="SUPFAM" id="SSF48403">
    <property type="entry name" value="Ankyrin repeat"/>
    <property type="match status" value="1"/>
</dbReference>
<dbReference type="GO" id="GO:0008017">
    <property type="term" value="F:microtubule binding"/>
    <property type="evidence" value="ECO:0007669"/>
    <property type="project" value="InterPro"/>
</dbReference>
<feature type="repeat" description="WD" evidence="7">
    <location>
        <begin position="121"/>
        <end position="155"/>
    </location>
</feature>
<keyword evidence="3 7" id="KW-0853">WD repeat</keyword>
<dbReference type="OrthoDB" id="538223at2759"/>
<feature type="repeat" description="WD" evidence="7">
    <location>
        <begin position="951"/>
        <end position="985"/>
    </location>
</feature>
<feature type="domain" description="Katanin p80 subunit C-terminal" evidence="9">
    <location>
        <begin position="1188"/>
        <end position="1346"/>
    </location>
</feature>
<protein>
    <submittedName>
        <fullName evidence="10">Katanin p80 WD40-containing subunit B1</fullName>
    </submittedName>
</protein>
<dbReference type="PROSITE" id="PS50297">
    <property type="entry name" value="ANK_REP_REGION"/>
    <property type="match status" value="3"/>
</dbReference>
<keyword evidence="4" id="KW-0677">Repeat</keyword>
<evidence type="ECO:0000256" key="2">
    <source>
        <dbReference type="ARBA" id="ARBA00022490"/>
    </source>
</evidence>
<keyword evidence="11" id="KW-1185">Reference proteome</keyword>
<feature type="compositionally biased region" description="Gly residues" evidence="8">
    <location>
        <begin position="779"/>
        <end position="791"/>
    </location>
</feature>
<comment type="caution">
    <text evidence="10">The sequence shown here is derived from an EMBL/GenBank/DDBJ whole genome shotgun (WGS) entry which is preliminary data.</text>
</comment>
<feature type="repeat" description="ANK" evidence="6">
    <location>
        <begin position="421"/>
        <end position="444"/>
    </location>
</feature>
<evidence type="ECO:0000313" key="11">
    <source>
        <dbReference type="Proteomes" id="UP000236333"/>
    </source>
</evidence>
<dbReference type="InterPro" id="IPR036770">
    <property type="entry name" value="Ankyrin_rpt-contain_sf"/>
</dbReference>
<evidence type="ECO:0000313" key="10">
    <source>
        <dbReference type="EMBL" id="PNH09085.1"/>
    </source>
</evidence>
<proteinExistence type="predicted"/>
<dbReference type="InterPro" id="IPR002110">
    <property type="entry name" value="Ankyrin_rpt"/>
</dbReference>
<dbReference type="PROSITE" id="PS00678">
    <property type="entry name" value="WD_REPEATS_1"/>
    <property type="match status" value="3"/>
</dbReference>
<dbReference type="PROSITE" id="PS50294">
    <property type="entry name" value="WD_REPEATS_REGION"/>
    <property type="match status" value="5"/>
</dbReference>
<dbReference type="InterPro" id="IPR028021">
    <property type="entry name" value="Katanin_C-terminal"/>
</dbReference>
<name>A0A2J8A9A9_9CHLO</name>
<gene>
    <name evidence="10" type="ORF">TSOC_004336</name>
</gene>
<feature type="repeat" description="ANK" evidence="6">
    <location>
        <begin position="498"/>
        <end position="531"/>
    </location>
</feature>
<dbReference type="Pfam" id="PF13925">
    <property type="entry name" value="Katanin_con80"/>
    <property type="match status" value="1"/>
</dbReference>
<feature type="compositionally biased region" description="Gly residues" evidence="8">
    <location>
        <begin position="1140"/>
        <end position="1151"/>
    </location>
</feature>
<feature type="region of interest" description="Disordered" evidence="8">
    <location>
        <begin position="779"/>
        <end position="805"/>
    </location>
</feature>
<evidence type="ECO:0000256" key="5">
    <source>
        <dbReference type="ARBA" id="ARBA00023212"/>
    </source>
</evidence>
<accession>A0A2J8A9A9</accession>
<dbReference type="InterPro" id="IPR036322">
    <property type="entry name" value="WD40_repeat_dom_sf"/>
</dbReference>
<evidence type="ECO:0000256" key="3">
    <source>
        <dbReference type="ARBA" id="ARBA00022574"/>
    </source>
</evidence>
<feature type="compositionally biased region" description="Basic and acidic residues" evidence="8">
    <location>
        <begin position="1118"/>
        <end position="1128"/>
    </location>
</feature>
<dbReference type="InterPro" id="IPR020472">
    <property type="entry name" value="WD40_PAC1"/>
</dbReference>
<dbReference type="Gene3D" id="1.25.40.20">
    <property type="entry name" value="Ankyrin repeat-containing domain"/>
    <property type="match status" value="2"/>
</dbReference>
<reference evidence="10 11" key="1">
    <citation type="journal article" date="2017" name="Mol. Biol. Evol.">
        <title>The 4-celled Tetrabaena socialis nuclear genome reveals the essential components for genetic control of cell number at the origin of multicellularity in the volvocine lineage.</title>
        <authorList>
            <person name="Featherston J."/>
            <person name="Arakaki Y."/>
            <person name="Hanschen E.R."/>
            <person name="Ferris P.J."/>
            <person name="Michod R.E."/>
            <person name="Olson B.J.S.C."/>
            <person name="Nozaki H."/>
            <person name="Durand P.M."/>
        </authorList>
    </citation>
    <scope>NUCLEOTIDE SEQUENCE [LARGE SCALE GENOMIC DNA]</scope>
    <source>
        <strain evidence="10 11">NIES-571</strain>
    </source>
</reference>
<dbReference type="SUPFAM" id="SSF50978">
    <property type="entry name" value="WD40 repeat-like"/>
    <property type="match status" value="2"/>
</dbReference>